<comment type="caution">
    <text evidence="2">The sequence shown here is derived from an EMBL/GenBank/DDBJ whole genome shotgun (WGS) entry which is preliminary data.</text>
</comment>
<evidence type="ECO:0000256" key="1">
    <source>
        <dbReference type="SAM" id="MobiDB-lite"/>
    </source>
</evidence>
<accession>A0ABQ1VT99</accession>
<name>A0ABQ1VT99_9BACL</name>
<sequence length="292" mass="32397">MGQNWESRKGWKSRKDRKDRKNAENRNQEYKFMKGEYRSSKRLKSGSKGNGRSAALILFSIVILLMSWEGQKVDTAAAEGLIPQESIRLRILANSDGVGDQAIKRKVRDAVVGQMNGWVSELEDPQSLEMAREIIQSRLGEIGAQVKQTLSENGKDYSYQVELGNVPFPTKMYGGEVYPAGNYEALRITLGEGKGKNWWCVLFPPLCFVDAGSGDALAKKGKAEESKKETADSSKGEKSPKVQKASASVSASDSDSVSASDEPQQANRGETKVRFFLWDMLVKLWNGIVGWF</sequence>
<protein>
    <recommendedName>
        <fullName evidence="4">Stage II sporulation protein R</fullName>
    </recommendedName>
</protein>
<feature type="compositionally biased region" description="Low complexity" evidence="1">
    <location>
        <begin position="245"/>
        <end position="261"/>
    </location>
</feature>
<gene>
    <name evidence="2" type="ORF">GCM10010913_16760</name>
</gene>
<organism evidence="2 3">
    <name type="scientific">Paenibacillus aceti</name>
    <dbReference type="NCBI Taxonomy" id="1820010"/>
    <lineage>
        <taxon>Bacteria</taxon>
        <taxon>Bacillati</taxon>
        <taxon>Bacillota</taxon>
        <taxon>Bacilli</taxon>
        <taxon>Bacillales</taxon>
        <taxon>Paenibacillaceae</taxon>
        <taxon>Paenibacillus</taxon>
    </lineage>
</organism>
<evidence type="ECO:0000313" key="2">
    <source>
        <dbReference type="EMBL" id="GGF95799.1"/>
    </source>
</evidence>
<dbReference type="EMBL" id="BMIW01000009">
    <property type="protein sequence ID" value="GGF95799.1"/>
    <property type="molecule type" value="Genomic_DNA"/>
</dbReference>
<keyword evidence="3" id="KW-1185">Reference proteome</keyword>
<dbReference type="NCBIfam" id="TIGR02837">
    <property type="entry name" value="spore_II_R"/>
    <property type="match status" value="1"/>
</dbReference>
<feature type="region of interest" description="Disordered" evidence="1">
    <location>
        <begin position="219"/>
        <end position="268"/>
    </location>
</feature>
<feature type="region of interest" description="Disordered" evidence="1">
    <location>
        <begin position="1"/>
        <end position="33"/>
    </location>
</feature>
<feature type="compositionally biased region" description="Basic and acidic residues" evidence="1">
    <location>
        <begin position="19"/>
        <end position="33"/>
    </location>
</feature>
<feature type="compositionally biased region" description="Basic and acidic residues" evidence="1">
    <location>
        <begin position="219"/>
        <end position="240"/>
    </location>
</feature>
<proteinExistence type="predicted"/>
<dbReference type="Pfam" id="PF09551">
    <property type="entry name" value="Spore_II_R"/>
    <property type="match status" value="1"/>
</dbReference>
<evidence type="ECO:0000313" key="3">
    <source>
        <dbReference type="Proteomes" id="UP000608420"/>
    </source>
</evidence>
<dbReference type="Proteomes" id="UP000608420">
    <property type="component" value="Unassembled WGS sequence"/>
</dbReference>
<dbReference type="InterPro" id="IPR014202">
    <property type="entry name" value="Spore_II_R"/>
</dbReference>
<evidence type="ECO:0008006" key="4">
    <source>
        <dbReference type="Google" id="ProtNLM"/>
    </source>
</evidence>
<reference evidence="3" key="1">
    <citation type="journal article" date="2019" name="Int. J. Syst. Evol. Microbiol.">
        <title>The Global Catalogue of Microorganisms (GCM) 10K type strain sequencing project: providing services to taxonomists for standard genome sequencing and annotation.</title>
        <authorList>
            <consortium name="The Broad Institute Genomics Platform"/>
            <consortium name="The Broad Institute Genome Sequencing Center for Infectious Disease"/>
            <person name="Wu L."/>
            <person name="Ma J."/>
        </authorList>
    </citation>
    <scope>NUCLEOTIDE SEQUENCE [LARGE SCALE GENOMIC DNA]</scope>
    <source>
        <strain evidence="3">CGMCC 1.15420</strain>
    </source>
</reference>